<organism evidence="8 9">
    <name type="scientific">Mycolicibacterium lutetiense</name>
    <dbReference type="NCBI Taxonomy" id="1641992"/>
    <lineage>
        <taxon>Bacteria</taxon>
        <taxon>Bacillati</taxon>
        <taxon>Actinomycetota</taxon>
        <taxon>Actinomycetes</taxon>
        <taxon>Mycobacteriales</taxon>
        <taxon>Mycobacteriaceae</taxon>
        <taxon>Mycolicibacterium</taxon>
    </lineage>
</organism>
<protein>
    <recommendedName>
        <fullName evidence="10">Lipoprotein LppA</fullName>
    </recommendedName>
</protein>
<accession>A0ABS4ZNH1</accession>
<dbReference type="Proteomes" id="UP000694460">
    <property type="component" value="Unassembled WGS sequence"/>
</dbReference>
<evidence type="ECO:0000313" key="8">
    <source>
        <dbReference type="EMBL" id="MBP2450731.1"/>
    </source>
</evidence>
<evidence type="ECO:0008006" key="10">
    <source>
        <dbReference type="Google" id="ProtNLM"/>
    </source>
</evidence>
<feature type="signal peptide" evidence="7">
    <location>
        <begin position="1"/>
        <end position="24"/>
    </location>
</feature>
<keyword evidence="6" id="KW-0449">Lipoprotein</keyword>
<keyword evidence="5" id="KW-0564">Palmitate</keyword>
<comment type="subcellular location">
    <subcellularLocation>
        <location evidence="1">Cell membrane</location>
        <topology evidence="1">Lipid-anchor</topology>
    </subcellularLocation>
</comment>
<feature type="chain" id="PRO_5045561182" description="Lipoprotein LppA" evidence="7">
    <location>
        <begin position="25"/>
        <end position="205"/>
    </location>
</feature>
<dbReference type="InterPro" id="IPR032018">
    <property type="entry name" value="LppA/LppB/LprP"/>
</dbReference>
<comment type="caution">
    <text evidence="8">The sequence shown here is derived from an EMBL/GenBank/DDBJ whole genome shotgun (WGS) entry which is preliminary data.</text>
</comment>
<reference evidence="8 9" key="1">
    <citation type="submission" date="2021-03" db="EMBL/GenBank/DDBJ databases">
        <title>Sequencing the genomes of 1000 actinobacteria strains.</title>
        <authorList>
            <person name="Klenk H.-P."/>
        </authorList>
    </citation>
    <scope>NUCLEOTIDE SEQUENCE [LARGE SCALE GENOMIC DNA]</scope>
    <source>
        <strain evidence="8 9">DSM 46713</strain>
    </source>
</reference>
<evidence type="ECO:0000256" key="7">
    <source>
        <dbReference type="SAM" id="SignalP"/>
    </source>
</evidence>
<evidence type="ECO:0000313" key="9">
    <source>
        <dbReference type="Proteomes" id="UP000694460"/>
    </source>
</evidence>
<dbReference type="RefSeq" id="WP_209913522.1">
    <property type="nucleotide sequence ID" value="NZ_JAGIOP010000001.1"/>
</dbReference>
<proteinExistence type="predicted"/>
<gene>
    <name evidence="8" type="ORF">JOF57_000616</name>
</gene>
<evidence type="ECO:0000256" key="3">
    <source>
        <dbReference type="ARBA" id="ARBA00022729"/>
    </source>
</evidence>
<keyword evidence="4" id="KW-0472">Membrane</keyword>
<dbReference type="EMBL" id="JAGIOP010000001">
    <property type="protein sequence ID" value="MBP2450731.1"/>
    <property type="molecule type" value="Genomic_DNA"/>
</dbReference>
<keyword evidence="9" id="KW-1185">Reference proteome</keyword>
<keyword evidence="2" id="KW-1003">Cell membrane</keyword>
<evidence type="ECO:0000256" key="6">
    <source>
        <dbReference type="ARBA" id="ARBA00023288"/>
    </source>
</evidence>
<dbReference type="Pfam" id="PF16708">
    <property type="entry name" value="LppA"/>
    <property type="match status" value="1"/>
</dbReference>
<dbReference type="Gene3D" id="3.30.2030.20">
    <property type="match status" value="1"/>
</dbReference>
<sequence>MVIQRRTRRARRRMRALTFLVCTAMVTGGCSLTENPYESKTLKGEEAVELIDSMRAKGSYEDARQRLNATATTIAERIAATIPGQTWKFSDDPYGQEARRGGEGCEKLTMNIARRPLTDSVIFGRTFSEQEFATANDIVRQEAAQYGATGDSSLFNDPAKRDFDVQGNGYKFNLGQMKFATLTITGDCFLLQSVIDLPPGQLPPE</sequence>
<name>A0ABS4ZNH1_9MYCO</name>
<dbReference type="PROSITE" id="PS51257">
    <property type="entry name" value="PROKAR_LIPOPROTEIN"/>
    <property type="match status" value="1"/>
</dbReference>
<evidence type="ECO:0000256" key="1">
    <source>
        <dbReference type="ARBA" id="ARBA00004193"/>
    </source>
</evidence>
<keyword evidence="3 7" id="KW-0732">Signal</keyword>
<evidence type="ECO:0000256" key="4">
    <source>
        <dbReference type="ARBA" id="ARBA00023136"/>
    </source>
</evidence>
<evidence type="ECO:0000256" key="5">
    <source>
        <dbReference type="ARBA" id="ARBA00023139"/>
    </source>
</evidence>
<evidence type="ECO:0000256" key="2">
    <source>
        <dbReference type="ARBA" id="ARBA00022475"/>
    </source>
</evidence>